<organism evidence="1 2">
    <name type="scientific">Pleurotus eryngii</name>
    <name type="common">Boletus of the steppes</name>
    <dbReference type="NCBI Taxonomy" id="5323"/>
    <lineage>
        <taxon>Eukaryota</taxon>
        <taxon>Fungi</taxon>
        <taxon>Dikarya</taxon>
        <taxon>Basidiomycota</taxon>
        <taxon>Agaricomycotina</taxon>
        <taxon>Agaricomycetes</taxon>
        <taxon>Agaricomycetidae</taxon>
        <taxon>Agaricales</taxon>
        <taxon>Pleurotineae</taxon>
        <taxon>Pleurotaceae</taxon>
        <taxon>Pleurotus</taxon>
    </lineage>
</organism>
<dbReference type="Proteomes" id="UP000807025">
    <property type="component" value="Unassembled WGS sequence"/>
</dbReference>
<dbReference type="AlphaFoldDB" id="A0A9P6DAQ2"/>
<gene>
    <name evidence="1" type="ORF">BDN71DRAFT_1435033</name>
</gene>
<comment type="caution">
    <text evidence="1">The sequence shown here is derived from an EMBL/GenBank/DDBJ whole genome shotgun (WGS) entry which is preliminary data.</text>
</comment>
<name>A0A9P6DAQ2_PLEER</name>
<dbReference type="EMBL" id="MU154654">
    <property type="protein sequence ID" value="KAF9489939.1"/>
    <property type="molecule type" value="Genomic_DNA"/>
</dbReference>
<proteinExistence type="predicted"/>
<evidence type="ECO:0000313" key="1">
    <source>
        <dbReference type="EMBL" id="KAF9489939.1"/>
    </source>
</evidence>
<keyword evidence="2" id="KW-1185">Reference proteome</keyword>
<reference evidence="1" key="1">
    <citation type="submission" date="2020-11" db="EMBL/GenBank/DDBJ databases">
        <authorList>
            <consortium name="DOE Joint Genome Institute"/>
            <person name="Ahrendt S."/>
            <person name="Riley R."/>
            <person name="Andreopoulos W."/>
            <person name="Labutti K."/>
            <person name="Pangilinan J."/>
            <person name="Ruiz-Duenas F.J."/>
            <person name="Barrasa J.M."/>
            <person name="Sanchez-Garcia M."/>
            <person name="Camarero S."/>
            <person name="Miyauchi S."/>
            <person name="Serrano A."/>
            <person name="Linde D."/>
            <person name="Babiker R."/>
            <person name="Drula E."/>
            <person name="Ayuso-Fernandez I."/>
            <person name="Pacheco R."/>
            <person name="Padilla G."/>
            <person name="Ferreira P."/>
            <person name="Barriuso J."/>
            <person name="Kellner H."/>
            <person name="Castanera R."/>
            <person name="Alfaro M."/>
            <person name="Ramirez L."/>
            <person name="Pisabarro A.G."/>
            <person name="Kuo A."/>
            <person name="Tritt A."/>
            <person name="Lipzen A."/>
            <person name="He G."/>
            <person name="Yan M."/>
            <person name="Ng V."/>
            <person name="Cullen D."/>
            <person name="Martin F."/>
            <person name="Rosso M.-N."/>
            <person name="Henrissat B."/>
            <person name="Hibbett D."/>
            <person name="Martinez A.T."/>
            <person name="Grigoriev I.V."/>
        </authorList>
    </citation>
    <scope>NUCLEOTIDE SEQUENCE</scope>
    <source>
        <strain evidence="1">ATCC 90797</strain>
    </source>
</reference>
<sequence length="186" mass="21189">MADGPWLLHHKVDPQAKTSTYTLQALEVLAKNVKIEHLNILKPLQQYYTHIIRFNVLDFVPVMEQATFLLQDPDSLTVHEVNESHITIAHLSRLKIVLQTIHFILYKVAAQKKEEGVDINLEEVIPDESLTNRMDGSSSKLCLMSTEDKVTLADGSLGLLTGLLNGTWVYGHKDEPRRYVSKEFFH</sequence>
<evidence type="ECO:0000313" key="2">
    <source>
        <dbReference type="Proteomes" id="UP000807025"/>
    </source>
</evidence>
<protein>
    <submittedName>
        <fullName evidence="1">Uncharacterized protein</fullName>
    </submittedName>
</protein>
<accession>A0A9P6DAQ2</accession>